<keyword evidence="4" id="KW-1185">Reference proteome</keyword>
<dbReference type="PANTHER" id="PTHR11319">
    <property type="entry name" value="G PROTEIN-COUPLED RECEPTOR-RELATED"/>
    <property type="match status" value="1"/>
</dbReference>
<dbReference type="EMBL" id="CAJJDN010000080">
    <property type="protein sequence ID" value="CAD8103714.1"/>
    <property type="molecule type" value="Genomic_DNA"/>
</dbReference>
<feature type="transmembrane region" description="Helical" evidence="1">
    <location>
        <begin position="2513"/>
        <end position="2533"/>
    </location>
</feature>
<protein>
    <recommendedName>
        <fullName evidence="5">Transmembrane protein</fullName>
    </recommendedName>
</protein>
<keyword evidence="1" id="KW-0812">Transmembrane</keyword>
<dbReference type="InterPro" id="IPR006212">
    <property type="entry name" value="Furin_repeat"/>
</dbReference>
<evidence type="ECO:0000256" key="1">
    <source>
        <dbReference type="SAM" id="Phobius"/>
    </source>
</evidence>
<evidence type="ECO:0000313" key="4">
    <source>
        <dbReference type="Proteomes" id="UP000692954"/>
    </source>
</evidence>
<feature type="transmembrane region" description="Helical" evidence="1">
    <location>
        <begin position="2700"/>
        <end position="2721"/>
    </location>
</feature>
<feature type="transmembrane region" description="Helical" evidence="1">
    <location>
        <begin position="2636"/>
        <end position="2656"/>
    </location>
</feature>
<dbReference type="OrthoDB" id="77931at2759"/>
<accession>A0A8S1PLL6</accession>
<dbReference type="CDD" id="cd00064">
    <property type="entry name" value="FU"/>
    <property type="match status" value="1"/>
</dbReference>
<dbReference type="Proteomes" id="UP000692954">
    <property type="component" value="Unassembled WGS sequence"/>
</dbReference>
<organism evidence="3 4">
    <name type="scientific">Paramecium sonneborni</name>
    <dbReference type="NCBI Taxonomy" id="65129"/>
    <lineage>
        <taxon>Eukaryota</taxon>
        <taxon>Sar</taxon>
        <taxon>Alveolata</taxon>
        <taxon>Ciliophora</taxon>
        <taxon>Intramacronucleata</taxon>
        <taxon>Oligohymenophorea</taxon>
        <taxon>Peniculida</taxon>
        <taxon>Parameciidae</taxon>
        <taxon>Paramecium</taxon>
    </lineage>
</organism>
<proteinExistence type="predicted"/>
<reference evidence="3" key="1">
    <citation type="submission" date="2021-01" db="EMBL/GenBank/DDBJ databases">
        <authorList>
            <consortium name="Genoscope - CEA"/>
            <person name="William W."/>
        </authorList>
    </citation>
    <scope>NUCLEOTIDE SEQUENCE</scope>
</reference>
<sequence>MTFLYLLLILCIKFASSFETIKMNPTNQYLRKIVELNENVLTSNSCLTYGIWSKYNPLSTITQIGKFGLFDNYCFHLHNAIDLESKSLNLIYYDCLDSVSKKITKTLLFINNLEEQNRFEIIINPFDYENTWFYLQIVAWPLQDIFKLIIMKRTEIQFETIKQMKYPFKDTNLILSFGGNFRVHKSKIHNLYTEQIFSYFPGPIILQDLSISSLPFDFSFSNSANKVYNQIKTCVCQQNGKLLIGDIDFKNQDMNTFISDNINCDSFILVGWIKVKEIINSSQQLTYQLIKISTNLLDPKFQNQNLSPFQLFYHINTEKNEIEIATYNYTFPDVSIDFSNNPFLIQKKFQIQNKINLWHYLKVELQNKKLNVKIIFYEAQNTFNYDSNFELYQFQNCQFKVQYGNCLQTKINYLNIMMRNLEFYNCYKKLTNLNCHYSCLQCDGPTNQDCLSCSIESQRIYIPEYKVCICPYNTIDNQNQCQTYRQSNLRLIKDQNLYKSLNCHYGYFEIDGECVKCPSIIRKQFISCFECLNNPKSWYEYPNCQKAFIIKPNITVDEAFISIGQIQYYYDGILINPIHYTHSQYSRQNFSDIDGIFKEFKLASNYFRQFCQQMDSAEADQFICYECFLQNCQICSLTLTTLECIKCYGNYKLINGQCKLQSQINQKNELICLSPFYYSFEKQCKICEIKNCIYCFEYSLNDFNICSLIKVFQFSLSQLSDIKIGCALCEENYIFDFTLGLCLKQIPEIQNCLRSYINLQSQEECVSSMNDDFSISPEISHCQKYIEYCNLCSINIEKQITCVACSDNYIIENNKCYQNEEFNIEKNLIQNQTNKVQSFILQFVPQLKSSIYNEFLKSSNIFEQKCDPECILCNQNGSYCKVCPLNYYKKYFMTEESDKCSYCHPLCEACITRSDEDLQLNFPNFILNEENQIYSKKCLIPYSDPSIFYDHYSEIVSYCFNYDCKYQFIFDISYISCDFTRLNRFYESTINTQYCNQIGIDSLTVNLTFQILQESCFLFLPLNFSTQLKQKVFTLKRVDLRLQSQKYLQISLFTNNSFLNFDQVEINNLGFVIEADQFFIFQNGKKKIDLILSNFIISQSLLKNMDSLFIAEVFGNIILNNITIKNTTFINSSIFNFQSRQIQGTIQITNLQFINCTFIESALFKLSKIESIISLKNFILDQSLLSNSSIFNFLISYSSQQTFLNAVNTIIRNSNFSRSYFINCSNQIEVSINNFQFYQNLLETSVTLSVSHNILLTQINIYQNIFSFSQFLSITQILLKNQVICTVNNFEANQNHFQASNIILIFSAFSTNSLLIHFENFTIIENYKSFKNNDIIQLFCMNSQQIHLSNFIIVDNHDLMIFYLSENSQLSITNITYQNSIQNFKIPLSLSFLITNKTNKLLYIFGFTIIYIANIKVQNILSIDIPIIQINPSQSNQSQVLHQIEIINVTFTENILIQSNLINLISLLIVESDKMANIFLQNIKYEENFFHSYTSTEISETASLLYISSSLSRLRVENFLCKNNAFTNSSNAFISIISADIMLYNYTINNHNFLSQQLWTKYYEIQFNKSVNQQDLNEIIFLSLQIKNIGGAGQFSVQNISCLSCAFSQILTMQSSIFDITTTERGLIYLENITLDLIENNLLSIEKGSGCISIQSSNSELNLKVVNAYFSNIFNRMAPSIFAINPSNSQNSIILNNTQIVNCISLLNQIINVQFSSSKAKQNIIIIEKMRIIQNYDAWLVYFQKVRDLLIQEITDTSNSQNSMISFQNCIILIQDFFIEGIVINSIFQFKNLPKLQLYNVIVDQIQMLYSFNLIQVTQVQQIKSMIHIEHLVIKNTLLYKNDVKSFSDYLQRTYDIQGSKIIQQQSENISKDYFYLIVNTLQQNNNLESSLMYFNSISNQNRFYFKDITLEHNYCSQFIKGLFSVEIFDFRQIQFQNFNCFFNSIKQFGCLVFSSQIYLKSKILIVNSNFLFNNGSQGVGITAQKTVIQMKQCVIISNIALSFGGGLYLQVKSSDFIIKKSIIIGNSATIGGGIYLDEDCNLNNNNFNESLLQFNTAGEYGNNIKEIPNHLAFIINYIENPSKSVLLNNEWINKLDLKKYRMIEQGIQIFAKDLLIPSNQVLKTFQIFDIHNSNFKPFIKDISLYFKNSKNEKMHNLVNSSCVVKEQKIAKDQQELLDGQANQILFFDNEKNSIDFGSLSFSLNPYQENYSHLQIEISCQIKESTQNLKYIVNAKSLKCQLGEFYVDNGCQICQSNQGYYSVSYNATKCSIFDKDKYSNITSNMIQLLQGFWRPNNFSDYVESCFKNPLFCNGGWQVSHSTCSLGHIGALCEECDIYNIRGHGIYFKNSWDQNCLKCQFQWSNTLPVFIGCLWTFISITMSLRSISRSNQLYKSLIIAQRFSKILFKLNQDQESIQLKMMINYIWIFSVIFTFNIKFSFSLLFIEQTSDTSYFIAKDFDCQISSIEQIHIVYLKIFTMLIFMIILFILTISGSVFYSLIMKQKYDISLLSNTALYLYVFNYAGLIKMFSSLISKREISNNYYIQGDVSQKYGTQDHYFWLYSFIIPGLFVIGGLIPILIFILLIFNKTRLEKIKLRRHICYLLNEYKQQRYYWELIKLFKKTIIIFIMANFETDIVLKASLLGLCLLTYQILATFNQPYILQKYNILDLQTSQICSITIFLAITKYICEQNNYLPYSMMLQTFIIGLFIKLCYPFIFGIARSYHKKYKFFFLNKLHFLLNQKIPNFFLTKILMKMLDKQKLKEQKLKNNITKLKNHLIYFSKIQLRNSKQIMTGFYQSSQSSRIQSVKSSRIGIEKLYFDHIEEDEFTKR</sequence>
<feature type="signal peptide" evidence="2">
    <location>
        <begin position="1"/>
        <end position="17"/>
    </location>
</feature>
<gene>
    <name evidence="3" type="ORF">PSON_ATCC_30995.1.T0800233</name>
</gene>
<evidence type="ECO:0000256" key="2">
    <source>
        <dbReference type="SAM" id="SignalP"/>
    </source>
</evidence>
<feature type="transmembrane region" description="Helical" evidence="1">
    <location>
        <begin position="2476"/>
        <end position="2501"/>
    </location>
</feature>
<keyword evidence="1" id="KW-1133">Transmembrane helix</keyword>
<comment type="caution">
    <text evidence="3">The sequence shown here is derived from an EMBL/GenBank/DDBJ whole genome shotgun (WGS) entry which is preliminary data.</text>
</comment>
<keyword evidence="2" id="KW-0732">Signal</keyword>
<name>A0A8S1PLL6_9CILI</name>
<feature type="chain" id="PRO_5035882661" description="Transmembrane protein" evidence="2">
    <location>
        <begin position="18"/>
        <end position="2831"/>
    </location>
</feature>
<evidence type="ECO:0000313" key="3">
    <source>
        <dbReference type="EMBL" id="CAD8103714.1"/>
    </source>
</evidence>
<keyword evidence="1" id="KW-0472">Membrane</keyword>
<feature type="transmembrane region" description="Helical" evidence="1">
    <location>
        <begin position="2559"/>
        <end position="2586"/>
    </location>
</feature>
<evidence type="ECO:0008006" key="5">
    <source>
        <dbReference type="Google" id="ProtNLM"/>
    </source>
</evidence>
<feature type="transmembrane region" description="Helical" evidence="1">
    <location>
        <begin position="2366"/>
        <end position="2386"/>
    </location>
</feature>
<dbReference type="PANTHER" id="PTHR11319:SF35">
    <property type="entry name" value="OUTER MEMBRANE PROTEIN PMPC-RELATED"/>
    <property type="match status" value="1"/>
</dbReference>
<feature type="transmembrane region" description="Helical" evidence="1">
    <location>
        <begin position="2424"/>
        <end position="2445"/>
    </location>
</feature>